<dbReference type="EMBL" id="JYDT01000722">
    <property type="protein sequence ID" value="KRY80184.1"/>
    <property type="molecule type" value="Genomic_DNA"/>
</dbReference>
<gene>
    <name evidence="3" type="ORF">T4D_2488</name>
    <name evidence="1" type="ORF">T4D_5431</name>
    <name evidence="2" type="ORF">T4D_7451</name>
</gene>
<dbReference type="EMBL" id="JYDT01000922">
    <property type="protein sequence ID" value="KRY76046.1"/>
    <property type="molecule type" value="Genomic_DNA"/>
</dbReference>
<proteinExistence type="predicted"/>
<dbReference type="EMBL" id="JYDT01002751">
    <property type="protein sequence ID" value="KRY63033.1"/>
    <property type="molecule type" value="Genomic_DNA"/>
</dbReference>
<evidence type="ECO:0000313" key="4">
    <source>
        <dbReference type="Proteomes" id="UP000054995"/>
    </source>
</evidence>
<evidence type="ECO:0000313" key="1">
    <source>
        <dbReference type="EMBL" id="KRY63033.1"/>
    </source>
</evidence>
<comment type="caution">
    <text evidence="1">The sequence shown here is derived from an EMBL/GenBank/DDBJ whole genome shotgun (WGS) entry which is preliminary data.</text>
</comment>
<name>A0A0V1DN82_TRIPS</name>
<organism evidence="1 4">
    <name type="scientific">Trichinella pseudospiralis</name>
    <name type="common">Parasitic roundworm</name>
    <dbReference type="NCBI Taxonomy" id="6337"/>
    <lineage>
        <taxon>Eukaryota</taxon>
        <taxon>Metazoa</taxon>
        <taxon>Ecdysozoa</taxon>
        <taxon>Nematoda</taxon>
        <taxon>Enoplea</taxon>
        <taxon>Dorylaimia</taxon>
        <taxon>Trichinellida</taxon>
        <taxon>Trichinellidae</taxon>
        <taxon>Trichinella</taxon>
    </lineage>
</organism>
<reference evidence="1 4" key="1">
    <citation type="submission" date="2015-01" db="EMBL/GenBank/DDBJ databases">
        <title>Evolution of Trichinella species and genotypes.</title>
        <authorList>
            <person name="Korhonen P.K."/>
            <person name="Edoardo P."/>
            <person name="Giuseppe L.R."/>
            <person name="Gasser R.B."/>
        </authorList>
    </citation>
    <scope>NUCLEOTIDE SEQUENCE [LARGE SCALE GENOMIC DNA]</scope>
    <source>
        <strain evidence="1">ISS470</strain>
    </source>
</reference>
<evidence type="ECO:0000313" key="3">
    <source>
        <dbReference type="EMBL" id="KRY80184.1"/>
    </source>
</evidence>
<evidence type="ECO:0000313" key="2">
    <source>
        <dbReference type="EMBL" id="KRY76046.1"/>
    </source>
</evidence>
<accession>A0A0V1DN82</accession>
<keyword evidence="4" id="KW-1185">Reference proteome</keyword>
<protein>
    <submittedName>
        <fullName evidence="1">Uncharacterized protein</fullName>
    </submittedName>
</protein>
<dbReference type="Proteomes" id="UP000054995">
    <property type="component" value="Unassembled WGS sequence"/>
</dbReference>
<dbReference type="AlphaFoldDB" id="A0A0V1DN82"/>
<sequence>MMLALDKQIFLLIFHRVERFDVGACTPCTA</sequence>